<dbReference type="GO" id="GO:0050023">
    <property type="term" value="F:L-fuconate dehydratase activity"/>
    <property type="evidence" value="ECO:0007669"/>
    <property type="project" value="UniProtKB-EC"/>
</dbReference>
<dbReference type="GO" id="GO:0000287">
    <property type="term" value="F:magnesium ion binding"/>
    <property type="evidence" value="ECO:0007669"/>
    <property type="project" value="TreeGrafter"/>
</dbReference>
<dbReference type="AlphaFoldDB" id="A0A7Z7IJV2"/>
<dbReference type="EMBL" id="OCTY01000002">
    <property type="protein sequence ID" value="SOJ54920.1"/>
    <property type="molecule type" value="Genomic_DNA"/>
</dbReference>
<dbReference type="PANTHER" id="PTHR13794">
    <property type="entry name" value="ENOLASE SUPERFAMILY, MANDELATE RACEMASE"/>
    <property type="match status" value="1"/>
</dbReference>
<reference evidence="5 6" key="1">
    <citation type="submission" date="2017-10" db="EMBL/GenBank/DDBJ databases">
        <authorList>
            <consortium name="Urmite Genomes"/>
        </authorList>
    </citation>
    <scope>NUCLEOTIDE SEQUENCE [LARGE SCALE GENOMIC DNA]</scope>
    <source>
        <strain evidence="5 6">FB-527</strain>
    </source>
</reference>
<dbReference type="SUPFAM" id="SSF54826">
    <property type="entry name" value="Enolase N-terminal domain-like"/>
    <property type="match status" value="1"/>
</dbReference>
<gene>
    <name evidence="5" type="ORF">MSIMFB_02411</name>
</gene>
<dbReference type="InterPro" id="IPR029065">
    <property type="entry name" value="Enolase_C-like"/>
</dbReference>
<evidence type="ECO:0000259" key="4">
    <source>
        <dbReference type="SMART" id="SM00922"/>
    </source>
</evidence>
<dbReference type="EC" id="4.2.1.68" evidence="5"/>
<dbReference type="PROSITE" id="PS00909">
    <property type="entry name" value="MR_MLE_2"/>
    <property type="match status" value="1"/>
</dbReference>
<evidence type="ECO:0000256" key="2">
    <source>
        <dbReference type="ARBA" id="ARBA00022723"/>
    </source>
</evidence>
<evidence type="ECO:0000256" key="3">
    <source>
        <dbReference type="ARBA" id="ARBA00022842"/>
    </source>
</evidence>
<dbReference type="InterPro" id="IPR046945">
    <property type="entry name" value="RHMD-like"/>
</dbReference>
<dbReference type="GO" id="GO:0016052">
    <property type="term" value="P:carbohydrate catabolic process"/>
    <property type="evidence" value="ECO:0007669"/>
    <property type="project" value="TreeGrafter"/>
</dbReference>
<dbReference type="InterPro" id="IPR013342">
    <property type="entry name" value="Mandelate_racemase_C"/>
</dbReference>
<dbReference type="InterPro" id="IPR036849">
    <property type="entry name" value="Enolase-like_C_sf"/>
</dbReference>
<accession>A0A7Z7IJV2</accession>
<dbReference type="InterPro" id="IPR018110">
    <property type="entry name" value="Mandel_Rmase/mucon_lact_enz_CS"/>
</dbReference>
<dbReference type="Proteomes" id="UP000554965">
    <property type="component" value="Unassembled WGS sequence"/>
</dbReference>
<sequence>MSETVTSEALAAALTNFRFEAGQWRFVDLRIDIPPRSFGSDAINPHTQYSNPVAIAERDAGPAVGASFTLGAGNEMICAGAEFIVNELDGFTVGDLMARGRGFYETLTNPLQLRWLSPNAGLPLMAGGLVVNTLLDAASKSVGLPAWEFLARLPTDVLMSLINLRHLDERYDAATVRRVFDLGLSDIDARCARLKAEGLPVYYTTWIGHDAETIAKQIVAQHRDRGITMFKIKIGSDIEGFALKLSHIRQLVPEGIDLCVDANQTLDADEARAWLRLLSDQDVKWLEEPFAPDNVRLFGDLARYKQDNGLSCEVVTGENCPNHFTASALIDGGIDRFQADPCRMLGLVDAILVTVVAGLRKCTVTPHAGGSGLDELSPHIQLFNLARIRTDLEPSASLTENVGFCSRFFTAPTNVKQGRALAQQTPGFLVGLDTGVMQRVRSYKEGASWLTL</sequence>
<dbReference type="PANTHER" id="PTHR13794:SF58">
    <property type="entry name" value="MITOCHONDRIAL ENOLASE SUPERFAMILY MEMBER 1"/>
    <property type="match status" value="1"/>
</dbReference>
<dbReference type="SUPFAM" id="SSF51604">
    <property type="entry name" value="Enolase C-terminal domain-like"/>
    <property type="match status" value="1"/>
</dbReference>
<evidence type="ECO:0000313" key="6">
    <source>
        <dbReference type="Proteomes" id="UP000554965"/>
    </source>
</evidence>
<keyword evidence="6" id="KW-1185">Reference proteome</keyword>
<proteinExistence type="predicted"/>
<name>A0A7Z7IJV2_9MYCO</name>
<evidence type="ECO:0000256" key="1">
    <source>
        <dbReference type="ARBA" id="ARBA00001946"/>
    </source>
</evidence>
<keyword evidence="2" id="KW-0479">Metal-binding</keyword>
<protein>
    <submittedName>
        <fullName evidence="5">L-fuconate dehydratase</fullName>
        <ecNumber evidence="5">4.2.1.68</ecNumber>
    </submittedName>
</protein>
<dbReference type="GO" id="GO:0009063">
    <property type="term" value="P:amino acid catabolic process"/>
    <property type="evidence" value="ECO:0007669"/>
    <property type="project" value="InterPro"/>
</dbReference>
<dbReference type="RefSeq" id="WP_186242869.1">
    <property type="nucleotide sequence ID" value="NZ_OCTY01000002.1"/>
</dbReference>
<keyword evidence="5" id="KW-0456">Lyase</keyword>
<feature type="domain" description="Mandelate racemase/muconate lactonizing enzyme C-terminal" evidence="4">
    <location>
        <begin position="211"/>
        <end position="305"/>
    </location>
</feature>
<dbReference type="Pfam" id="PF13378">
    <property type="entry name" value="MR_MLE_C"/>
    <property type="match status" value="1"/>
</dbReference>
<dbReference type="Gene3D" id="3.30.390.10">
    <property type="entry name" value="Enolase-like, N-terminal domain"/>
    <property type="match status" value="1"/>
</dbReference>
<keyword evidence="3" id="KW-0460">Magnesium</keyword>
<organism evidence="5 6">
    <name type="scientific">Mycobacterium simulans</name>
    <dbReference type="NCBI Taxonomy" id="627089"/>
    <lineage>
        <taxon>Bacteria</taxon>
        <taxon>Bacillati</taxon>
        <taxon>Actinomycetota</taxon>
        <taxon>Actinomycetes</taxon>
        <taxon>Mycobacteriales</taxon>
        <taxon>Mycobacteriaceae</taxon>
        <taxon>Mycobacterium</taxon>
    </lineage>
</organism>
<dbReference type="InterPro" id="IPR029017">
    <property type="entry name" value="Enolase-like_N"/>
</dbReference>
<comment type="caution">
    <text evidence="5">The sequence shown here is derived from an EMBL/GenBank/DDBJ whole genome shotgun (WGS) entry which is preliminary data.</text>
</comment>
<comment type="cofactor">
    <cofactor evidence="1">
        <name>Mg(2+)</name>
        <dbReference type="ChEBI" id="CHEBI:18420"/>
    </cofactor>
</comment>
<dbReference type="Gene3D" id="3.20.20.120">
    <property type="entry name" value="Enolase-like C-terminal domain"/>
    <property type="match status" value="1"/>
</dbReference>
<dbReference type="SMART" id="SM00922">
    <property type="entry name" value="MR_MLE"/>
    <property type="match status" value="1"/>
</dbReference>
<evidence type="ECO:0000313" key="5">
    <source>
        <dbReference type="EMBL" id="SOJ54920.1"/>
    </source>
</evidence>